<evidence type="ECO:0000256" key="9">
    <source>
        <dbReference type="ARBA" id="ARBA00025012"/>
    </source>
</evidence>
<evidence type="ECO:0000256" key="4">
    <source>
        <dbReference type="ARBA" id="ARBA00012339"/>
    </source>
</evidence>
<dbReference type="RefSeq" id="WP_048875384.1">
    <property type="nucleotide sequence ID" value="NZ_CP011126.1"/>
</dbReference>
<evidence type="ECO:0000256" key="13">
    <source>
        <dbReference type="RuleBase" id="RU361172"/>
    </source>
</evidence>
<dbReference type="SUPFAM" id="SSF48557">
    <property type="entry name" value="L-aspartase-like"/>
    <property type="match status" value="1"/>
</dbReference>
<evidence type="ECO:0000259" key="15">
    <source>
        <dbReference type="Pfam" id="PF08328"/>
    </source>
</evidence>
<feature type="domain" description="Fumarate lyase N-terminal" evidence="14">
    <location>
        <begin position="14"/>
        <end position="312"/>
    </location>
</feature>
<dbReference type="PROSITE" id="PS00163">
    <property type="entry name" value="FUMARATE_LYASES"/>
    <property type="match status" value="1"/>
</dbReference>
<proteinExistence type="inferred from homology"/>
<dbReference type="Pfam" id="PF00206">
    <property type="entry name" value="Lyase_1"/>
    <property type="match status" value="1"/>
</dbReference>
<dbReference type="InterPro" id="IPR008948">
    <property type="entry name" value="L-Aspartase-like"/>
</dbReference>
<organism evidence="16 17">
    <name type="scientific">Candidatus Coxiella mudrowiae</name>
    <dbReference type="NCBI Taxonomy" id="2054173"/>
    <lineage>
        <taxon>Bacteria</taxon>
        <taxon>Pseudomonadati</taxon>
        <taxon>Pseudomonadota</taxon>
        <taxon>Gammaproteobacteria</taxon>
        <taxon>Legionellales</taxon>
        <taxon>Coxiellaceae</taxon>
        <taxon>Coxiella</taxon>
    </lineage>
</organism>
<dbReference type="Gene3D" id="1.10.275.10">
    <property type="entry name" value="Fumarase/aspartase (N-terminal domain)"/>
    <property type="match status" value="1"/>
</dbReference>
<comment type="catalytic activity">
    <reaction evidence="11">
        <text>N(6)-(1,2-dicarboxyethyl)-AMP = fumarate + AMP</text>
        <dbReference type="Rhea" id="RHEA:16853"/>
        <dbReference type="ChEBI" id="CHEBI:29806"/>
        <dbReference type="ChEBI" id="CHEBI:57567"/>
        <dbReference type="ChEBI" id="CHEBI:456215"/>
        <dbReference type="EC" id="4.3.2.2"/>
    </reaction>
    <physiologicalReaction direction="left-to-right" evidence="11">
        <dbReference type="Rhea" id="RHEA:16854"/>
    </physiologicalReaction>
</comment>
<name>A0ABN4HR77_9COXI</name>
<gene>
    <name evidence="16" type="primary">purB</name>
    <name evidence="16" type="ORF">CleRT_10790</name>
</gene>
<dbReference type="InterPro" id="IPR013539">
    <property type="entry name" value="PurB_C"/>
</dbReference>
<evidence type="ECO:0000256" key="6">
    <source>
        <dbReference type="ARBA" id="ARBA00022755"/>
    </source>
</evidence>
<dbReference type="PANTHER" id="PTHR43411:SF1">
    <property type="entry name" value="ADENYLOSUCCINATE LYASE"/>
    <property type="match status" value="1"/>
</dbReference>
<keyword evidence="7 13" id="KW-0456">Lyase</keyword>
<evidence type="ECO:0000256" key="5">
    <source>
        <dbReference type="ARBA" id="ARBA00017058"/>
    </source>
</evidence>
<dbReference type="CDD" id="cd01598">
    <property type="entry name" value="PurB"/>
    <property type="match status" value="1"/>
</dbReference>
<reference evidence="16 17" key="1">
    <citation type="journal article" date="2015" name="Genome Biol. Evol.">
        <title>Distinctive Genome Reduction Rates Revealed by Genomic Analyses of Two Coxiella-Like Endosymbionts in Ticks.</title>
        <authorList>
            <person name="Gottlieb Y."/>
            <person name="Lalzar I."/>
            <person name="Klasson L."/>
        </authorList>
    </citation>
    <scope>NUCLEOTIDE SEQUENCE [LARGE SCALE GENOMIC DNA]</scope>
    <source>
        <strain evidence="16 17">CRt</strain>
    </source>
</reference>
<dbReference type="InterPro" id="IPR047136">
    <property type="entry name" value="PurB_bact"/>
</dbReference>
<keyword evidence="17" id="KW-1185">Reference proteome</keyword>
<dbReference type="Proteomes" id="UP000063965">
    <property type="component" value="Chromosome"/>
</dbReference>
<dbReference type="GO" id="GO:0016829">
    <property type="term" value="F:lyase activity"/>
    <property type="evidence" value="ECO:0007669"/>
    <property type="project" value="UniProtKB-KW"/>
</dbReference>
<evidence type="ECO:0000256" key="1">
    <source>
        <dbReference type="ARBA" id="ARBA00004706"/>
    </source>
</evidence>
<evidence type="ECO:0000256" key="8">
    <source>
        <dbReference type="ARBA" id="ARBA00024477"/>
    </source>
</evidence>
<comment type="function">
    <text evidence="9">Catalyzes two reactions in de novo purine nucleotide biosynthesis. Catalyzes the breakdown of 5-aminoimidazole- (N-succinylocarboxamide) ribotide (SAICAR or 2-[5-amino-1-(5-phospho-beta-D-ribosyl)imidazole-4-carboxamido]succinate) to 5-aminoimidazole-4-carboxamide ribotide (AICAR or 5-amino-1-(5-phospho-beta-D-ribosyl)imidazole-4-carboxamide) and fumarate, and of adenylosuccinate (ADS or N(6)-(1,2-dicarboxyethyl)-AMP) to adenosine monophosphate (AMP) and fumarate.</text>
</comment>
<dbReference type="InterPro" id="IPR020557">
    <property type="entry name" value="Fumarate_lyase_CS"/>
</dbReference>
<dbReference type="NCBIfam" id="NF006764">
    <property type="entry name" value="PRK09285.1"/>
    <property type="match status" value="1"/>
</dbReference>
<dbReference type="Pfam" id="PF08328">
    <property type="entry name" value="ASL_C"/>
    <property type="match status" value="1"/>
</dbReference>
<evidence type="ECO:0000256" key="2">
    <source>
        <dbReference type="ARBA" id="ARBA00004734"/>
    </source>
</evidence>
<dbReference type="EC" id="4.3.2.2" evidence="4 12"/>
<evidence type="ECO:0000313" key="16">
    <source>
        <dbReference type="EMBL" id="AKQ33751.1"/>
    </source>
</evidence>
<evidence type="ECO:0000256" key="11">
    <source>
        <dbReference type="ARBA" id="ARBA00049115"/>
    </source>
</evidence>
<dbReference type="InterPro" id="IPR000362">
    <property type="entry name" value="Fumarate_lyase_fam"/>
</dbReference>
<evidence type="ECO:0000313" key="17">
    <source>
        <dbReference type="Proteomes" id="UP000063965"/>
    </source>
</evidence>
<keyword evidence="6 13" id="KW-0658">Purine biosynthesis</keyword>
<sequence length="461" mass="52912">MKLTPLTALSPLDGRYHKKLNNLRPILSEHGLIRYRILIELQWLLFLSRERFLTEIPKLTTPDYKKLEAISKNFDLQAAETIKEIEKTTNHDVKAVEYYLQQELKKEKRFMDLIQFIHFGCTSEDINNLSYSLMINEAREKVLVPIFKKIGLRLQAMTSDYANLPLLSRTHGQPATPTTLGKELANIVARVHSQYQHFSNLKLLAKINGAVGNFNAHQAAYPNFDWPGFAKRFVESLGLEANEYTTQIEPHDRLSELLQSLIRLNNILIDCCRDIWGYISLGYFYQKAVKNEVGSSTMPHKVNPIDFENAEGNLGLANALADHMANKLPISRWQRDLTDSTVLRNLGSVFGYSLVAYESLFKGLTKISANKNRIKKDLNSHWEVLAEALQTVMRRYSVSDAYEQLKELTRGKSINENQLKDFVEKLPIPQEAKEYLKSLTPNNYTGFAASLAKKIRNFKWN</sequence>
<evidence type="ECO:0000256" key="3">
    <source>
        <dbReference type="ARBA" id="ARBA00008273"/>
    </source>
</evidence>
<dbReference type="Gene3D" id="1.10.40.30">
    <property type="entry name" value="Fumarase/aspartase (C-terminal domain)"/>
    <property type="match status" value="1"/>
</dbReference>
<dbReference type="Gene3D" id="1.20.200.10">
    <property type="entry name" value="Fumarase/aspartase (Central domain)"/>
    <property type="match status" value="1"/>
</dbReference>
<dbReference type="PRINTS" id="PR00149">
    <property type="entry name" value="FUMRATELYASE"/>
</dbReference>
<dbReference type="InterPro" id="IPR024083">
    <property type="entry name" value="Fumarase/histidase_N"/>
</dbReference>
<comment type="catalytic activity">
    <reaction evidence="8">
        <text>(2S)-2-[5-amino-1-(5-phospho-beta-D-ribosyl)imidazole-4-carboxamido]succinate = 5-amino-1-(5-phospho-beta-D-ribosyl)imidazole-4-carboxamide + fumarate</text>
        <dbReference type="Rhea" id="RHEA:23920"/>
        <dbReference type="ChEBI" id="CHEBI:29806"/>
        <dbReference type="ChEBI" id="CHEBI:58443"/>
        <dbReference type="ChEBI" id="CHEBI:58475"/>
        <dbReference type="EC" id="4.3.2.2"/>
    </reaction>
    <physiologicalReaction direction="left-to-right" evidence="8">
        <dbReference type="Rhea" id="RHEA:23921"/>
    </physiologicalReaction>
</comment>
<evidence type="ECO:0000256" key="12">
    <source>
        <dbReference type="NCBIfam" id="TIGR00928"/>
    </source>
</evidence>
<protein>
    <recommendedName>
        <fullName evidence="5 12">Adenylosuccinate lyase</fullName>
        <shortName evidence="13">ASL</shortName>
        <ecNumber evidence="4 12">4.3.2.2</ecNumber>
    </recommendedName>
    <alternativeName>
        <fullName evidence="10 13">Adenylosuccinase</fullName>
    </alternativeName>
</protein>
<evidence type="ECO:0000259" key="14">
    <source>
        <dbReference type="Pfam" id="PF00206"/>
    </source>
</evidence>
<evidence type="ECO:0000256" key="7">
    <source>
        <dbReference type="ARBA" id="ARBA00023239"/>
    </source>
</evidence>
<evidence type="ECO:0000256" key="10">
    <source>
        <dbReference type="ARBA" id="ARBA00030717"/>
    </source>
</evidence>
<comment type="pathway">
    <text evidence="2 13">Purine metabolism; AMP biosynthesis via de novo pathway; AMP from IMP: step 2/2.</text>
</comment>
<dbReference type="InterPro" id="IPR004769">
    <property type="entry name" value="Pur_lyase"/>
</dbReference>
<feature type="domain" description="Adenylosuccinate lyase PurB C-terminal" evidence="15">
    <location>
        <begin position="331"/>
        <end position="445"/>
    </location>
</feature>
<comment type="pathway">
    <text evidence="1 13">Purine metabolism; IMP biosynthesis via de novo pathway; 5-amino-1-(5-phospho-D-ribosyl)imidazole-4-carboxamide from 5-amino-1-(5-phospho-D-ribosyl)imidazole-4-carboxylate: step 2/2.</text>
</comment>
<accession>A0ABN4HR77</accession>
<dbReference type="PANTHER" id="PTHR43411">
    <property type="entry name" value="ADENYLOSUCCINATE LYASE"/>
    <property type="match status" value="1"/>
</dbReference>
<dbReference type="EMBL" id="CP011126">
    <property type="protein sequence ID" value="AKQ33751.1"/>
    <property type="molecule type" value="Genomic_DNA"/>
</dbReference>
<dbReference type="NCBIfam" id="TIGR00928">
    <property type="entry name" value="purB"/>
    <property type="match status" value="1"/>
</dbReference>
<comment type="similarity">
    <text evidence="3 13">Belongs to the lyase 1 family. Adenylosuccinate lyase subfamily.</text>
</comment>
<dbReference type="InterPro" id="IPR022761">
    <property type="entry name" value="Fumarate_lyase_N"/>
</dbReference>